<name>A0ABS2QKN9_9BACI</name>
<reference evidence="1 2" key="1">
    <citation type="submission" date="2021-01" db="EMBL/GenBank/DDBJ databases">
        <title>Genomic Encyclopedia of Type Strains, Phase IV (KMG-IV): sequencing the most valuable type-strain genomes for metagenomic binning, comparative biology and taxonomic classification.</title>
        <authorList>
            <person name="Goeker M."/>
        </authorList>
    </citation>
    <scope>NUCLEOTIDE SEQUENCE [LARGE SCALE GENOMIC DNA]</scope>
    <source>
        <strain evidence="1 2">DSM 105482</strain>
    </source>
</reference>
<proteinExistence type="predicted"/>
<comment type="caution">
    <text evidence="1">The sequence shown here is derived from an EMBL/GenBank/DDBJ whole genome shotgun (WGS) entry which is preliminary data.</text>
</comment>
<evidence type="ECO:0000313" key="2">
    <source>
        <dbReference type="Proteomes" id="UP000823486"/>
    </source>
</evidence>
<accession>A0ABS2QKN9</accession>
<keyword evidence="2" id="KW-1185">Reference proteome</keyword>
<evidence type="ECO:0000313" key="1">
    <source>
        <dbReference type="EMBL" id="MBM7693740.1"/>
    </source>
</evidence>
<dbReference type="EMBL" id="JAFBFI010000015">
    <property type="protein sequence ID" value="MBM7693740.1"/>
    <property type="molecule type" value="Genomic_DNA"/>
</dbReference>
<sequence>MNQNKEVIQHYLKLINHRKKQGGEMDEAIKKQKC</sequence>
<organism evidence="1 2">
    <name type="scientific">Peribacillus deserti</name>
    <dbReference type="NCBI Taxonomy" id="673318"/>
    <lineage>
        <taxon>Bacteria</taxon>
        <taxon>Bacillati</taxon>
        <taxon>Bacillota</taxon>
        <taxon>Bacilli</taxon>
        <taxon>Bacillales</taxon>
        <taxon>Bacillaceae</taxon>
        <taxon>Peribacillus</taxon>
    </lineage>
</organism>
<dbReference type="Proteomes" id="UP000823486">
    <property type="component" value="Unassembled WGS sequence"/>
</dbReference>
<protein>
    <submittedName>
        <fullName evidence="1">Uncharacterized protein</fullName>
    </submittedName>
</protein>
<gene>
    <name evidence="1" type="ORF">JOC77_003184</name>
</gene>